<proteinExistence type="predicted"/>
<evidence type="ECO:0000313" key="3">
    <source>
        <dbReference type="Proteomes" id="UP001630127"/>
    </source>
</evidence>
<organism evidence="2 3">
    <name type="scientific">Cinchona calisaya</name>
    <dbReference type="NCBI Taxonomy" id="153742"/>
    <lineage>
        <taxon>Eukaryota</taxon>
        <taxon>Viridiplantae</taxon>
        <taxon>Streptophyta</taxon>
        <taxon>Embryophyta</taxon>
        <taxon>Tracheophyta</taxon>
        <taxon>Spermatophyta</taxon>
        <taxon>Magnoliopsida</taxon>
        <taxon>eudicotyledons</taxon>
        <taxon>Gunneridae</taxon>
        <taxon>Pentapetalae</taxon>
        <taxon>asterids</taxon>
        <taxon>lamiids</taxon>
        <taxon>Gentianales</taxon>
        <taxon>Rubiaceae</taxon>
        <taxon>Cinchonoideae</taxon>
        <taxon>Cinchoneae</taxon>
        <taxon>Cinchona</taxon>
    </lineage>
</organism>
<sequence>MPFPSRKMQKYPLVRSQRFSDEGNSTNIVDSNLNVLRQRIEEVRMKERLNTCYRQEKIGWNYKAGYDDTYRRRVVLVQTFELVALVGSRIGLVFLTGSIFILLYSLVINIPVHT</sequence>
<feature type="transmembrane region" description="Helical" evidence="1">
    <location>
        <begin position="82"/>
        <end position="107"/>
    </location>
</feature>
<evidence type="ECO:0000256" key="1">
    <source>
        <dbReference type="SAM" id="Phobius"/>
    </source>
</evidence>
<dbReference type="EMBL" id="JBJUIK010000012">
    <property type="protein sequence ID" value="KAL3510647.1"/>
    <property type="molecule type" value="Genomic_DNA"/>
</dbReference>
<protein>
    <submittedName>
        <fullName evidence="2">Uncharacterized protein</fullName>
    </submittedName>
</protein>
<gene>
    <name evidence="2" type="ORF">ACH5RR_030048</name>
</gene>
<dbReference type="PANTHER" id="PTHR38225:SF3">
    <property type="entry name" value="RX N-TERMINAL DOMAIN-CONTAINING PROTEIN"/>
    <property type="match status" value="1"/>
</dbReference>
<comment type="caution">
    <text evidence="2">The sequence shown here is derived from an EMBL/GenBank/DDBJ whole genome shotgun (WGS) entry which is preliminary data.</text>
</comment>
<keyword evidence="1" id="KW-0812">Transmembrane</keyword>
<name>A0ABD2YXS5_9GENT</name>
<accession>A0ABD2YXS5</accession>
<evidence type="ECO:0000313" key="2">
    <source>
        <dbReference type="EMBL" id="KAL3510647.1"/>
    </source>
</evidence>
<dbReference type="AlphaFoldDB" id="A0ABD2YXS5"/>
<dbReference type="Proteomes" id="UP001630127">
    <property type="component" value="Unassembled WGS sequence"/>
</dbReference>
<keyword evidence="3" id="KW-1185">Reference proteome</keyword>
<keyword evidence="1" id="KW-1133">Transmembrane helix</keyword>
<keyword evidence="1" id="KW-0472">Membrane</keyword>
<dbReference type="PANTHER" id="PTHR38225">
    <property type="entry name" value="PROTEIN, PUTATIVE-RELATED"/>
    <property type="match status" value="1"/>
</dbReference>
<reference evidence="2 3" key="1">
    <citation type="submission" date="2024-11" db="EMBL/GenBank/DDBJ databases">
        <title>A near-complete genome assembly of Cinchona calisaya.</title>
        <authorList>
            <person name="Lian D.C."/>
            <person name="Zhao X.W."/>
            <person name="Wei L."/>
        </authorList>
    </citation>
    <scope>NUCLEOTIDE SEQUENCE [LARGE SCALE GENOMIC DNA]</scope>
    <source>
        <tissue evidence="2">Nenye</tissue>
    </source>
</reference>